<comment type="caution">
    <text evidence="2">The sequence shown here is derived from an EMBL/GenBank/DDBJ whole genome shotgun (WGS) entry which is preliminary data.</text>
</comment>
<dbReference type="InterPro" id="IPR007069">
    <property type="entry name" value="Transposase_32"/>
</dbReference>
<feature type="domain" description="Transposase IS801/IS1294" evidence="1">
    <location>
        <begin position="3"/>
        <end position="44"/>
    </location>
</feature>
<dbReference type="EMBL" id="JAALDK010000003">
    <property type="protein sequence ID" value="NUY05766.1"/>
    <property type="molecule type" value="Genomic_DNA"/>
</dbReference>
<dbReference type="GO" id="GO:0006313">
    <property type="term" value="P:DNA transposition"/>
    <property type="evidence" value="ECO:0007669"/>
    <property type="project" value="InterPro"/>
</dbReference>
<reference evidence="2 3" key="1">
    <citation type="submission" date="2020-02" db="EMBL/GenBank/DDBJ databases">
        <title>Paraburkholderia simonii sp. nov. and Paraburkholderia youngii sp. nov. Brazilian and Mexican Mimosa-associated rhizobia.</title>
        <authorList>
            <person name="Mavima L."/>
            <person name="Beukes C.W."/>
            <person name="Chan W.Y."/>
            <person name="Palmer M."/>
            <person name="De Meyer S.E."/>
            <person name="James E.K."/>
            <person name="Venter S.N."/>
            <person name="Steenkamp E.T."/>
        </authorList>
    </citation>
    <scope>NUCLEOTIDE SEQUENCE [LARGE SCALE GENOMIC DNA]</scope>
    <source>
        <strain evidence="2 3">JPY169</strain>
    </source>
</reference>
<name>A0A7Y6K8D0_9BURK</name>
<dbReference type="GO" id="GO:0004803">
    <property type="term" value="F:transposase activity"/>
    <property type="evidence" value="ECO:0007669"/>
    <property type="project" value="InterPro"/>
</dbReference>
<dbReference type="GO" id="GO:0003677">
    <property type="term" value="F:DNA binding"/>
    <property type="evidence" value="ECO:0007669"/>
    <property type="project" value="InterPro"/>
</dbReference>
<proteinExistence type="predicted"/>
<sequence>MAWSRWLDSHYGKPWIVHFAPSSDSHIRNVNYLGRYIKRPPLSQ</sequence>
<protein>
    <recommendedName>
        <fullName evidence="1">Transposase IS801/IS1294 domain-containing protein</fullName>
    </recommendedName>
</protein>
<dbReference type="AlphaFoldDB" id="A0A7Y6K8D0"/>
<gene>
    <name evidence="2" type="ORF">G5S42_40455</name>
</gene>
<dbReference type="Pfam" id="PF04986">
    <property type="entry name" value="Y2_Tnp"/>
    <property type="match status" value="1"/>
</dbReference>
<evidence type="ECO:0000313" key="2">
    <source>
        <dbReference type="EMBL" id="NUY05766.1"/>
    </source>
</evidence>
<dbReference type="Proteomes" id="UP000594380">
    <property type="component" value="Unassembled WGS sequence"/>
</dbReference>
<accession>A0A7Y6K8D0</accession>
<organism evidence="2 3">
    <name type="scientific">Paraburkholderia youngii</name>
    <dbReference type="NCBI Taxonomy" id="2782701"/>
    <lineage>
        <taxon>Bacteria</taxon>
        <taxon>Pseudomonadati</taxon>
        <taxon>Pseudomonadota</taxon>
        <taxon>Betaproteobacteria</taxon>
        <taxon>Burkholderiales</taxon>
        <taxon>Burkholderiaceae</taxon>
        <taxon>Paraburkholderia</taxon>
    </lineage>
</organism>
<evidence type="ECO:0000313" key="3">
    <source>
        <dbReference type="Proteomes" id="UP000594380"/>
    </source>
</evidence>
<evidence type="ECO:0000259" key="1">
    <source>
        <dbReference type="Pfam" id="PF04986"/>
    </source>
</evidence>